<comment type="caution">
    <text evidence="1">The sequence shown here is derived from an EMBL/GenBank/DDBJ whole genome shotgun (WGS) entry which is preliminary data.</text>
</comment>
<dbReference type="Proteomes" id="UP000324222">
    <property type="component" value="Unassembled WGS sequence"/>
</dbReference>
<protein>
    <submittedName>
        <fullName evidence="1">Uncharacterized protein</fullName>
    </submittedName>
</protein>
<gene>
    <name evidence="1" type="ORF">E2C01_034943</name>
</gene>
<reference evidence="1 2" key="1">
    <citation type="submission" date="2019-05" db="EMBL/GenBank/DDBJ databases">
        <title>Another draft genome of Portunus trituberculatus and its Hox gene families provides insights of decapod evolution.</title>
        <authorList>
            <person name="Jeong J.-H."/>
            <person name="Song I."/>
            <person name="Kim S."/>
            <person name="Choi T."/>
            <person name="Kim D."/>
            <person name="Ryu S."/>
            <person name="Kim W."/>
        </authorList>
    </citation>
    <scope>NUCLEOTIDE SEQUENCE [LARGE SCALE GENOMIC DNA]</scope>
    <source>
        <tissue evidence="1">Muscle</tissue>
    </source>
</reference>
<keyword evidence="2" id="KW-1185">Reference proteome</keyword>
<evidence type="ECO:0000313" key="1">
    <source>
        <dbReference type="EMBL" id="MPC41354.1"/>
    </source>
</evidence>
<proteinExistence type="predicted"/>
<dbReference type="EMBL" id="VSRR010005020">
    <property type="protein sequence ID" value="MPC41354.1"/>
    <property type="molecule type" value="Genomic_DNA"/>
</dbReference>
<accession>A0A5B7FA52</accession>
<evidence type="ECO:0000313" key="2">
    <source>
        <dbReference type="Proteomes" id="UP000324222"/>
    </source>
</evidence>
<organism evidence="1 2">
    <name type="scientific">Portunus trituberculatus</name>
    <name type="common">Swimming crab</name>
    <name type="synonym">Neptunus trituberculatus</name>
    <dbReference type="NCBI Taxonomy" id="210409"/>
    <lineage>
        <taxon>Eukaryota</taxon>
        <taxon>Metazoa</taxon>
        <taxon>Ecdysozoa</taxon>
        <taxon>Arthropoda</taxon>
        <taxon>Crustacea</taxon>
        <taxon>Multicrustacea</taxon>
        <taxon>Malacostraca</taxon>
        <taxon>Eumalacostraca</taxon>
        <taxon>Eucarida</taxon>
        <taxon>Decapoda</taxon>
        <taxon>Pleocyemata</taxon>
        <taxon>Brachyura</taxon>
        <taxon>Eubrachyura</taxon>
        <taxon>Portunoidea</taxon>
        <taxon>Portunidae</taxon>
        <taxon>Portuninae</taxon>
        <taxon>Portunus</taxon>
    </lineage>
</organism>
<dbReference type="OrthoDB" id="687730at2759"/>
<dbReference type="AlphaFoldDB" id="A0A5B7FA52"/>
<name>A0A5B7FA52_PORTR</name>
<sequence>MFIVLRHLPKRGDPDITRGDGVYSRYAPPLDGPARYAVELSVDAERANYRGGVYTREKVRRLSPGRKLYMPRLACRRPPRTGVGGWLIMDLVAWVNRSSGLVVLEWTAVGDDRDWGRASSYEGYVASSKSQAALKCTGERIRGLPGPSPATHKEKATVALVVHEKLFKTLALPFPSTHSTPSLHLQKVLWVCMRAVDRQGNKGPASNPAALWLPRPPSTDQVTIRARGPGTFAGRGMVMAMMELACVMTQWYSLIPLLAQFSNSGVRYDRARCR</sequence>